<evidence type="ECO:0000256" key="1">
    <source>
        <dbReference type="SAM" id="MobiDB-lite"/>
    </source>
</evidence>
<organism evidence="2 3">
    <name type="scientific">Kipferlia bialata</name>
    <dbReference type="NCBI Taxonomy" id="797122"/>
    <lineage>
        <taxon>Eukaryota</taxon>
        <taxon>Metamonada</taxon>
        <taxon>Carpediemonas-like organisms</taxon>
        <taxon>Kipferlia</taxon>
    </lineage>
</organism>
<evidence type="ECO:0000313" key="3">
    <source>
        <dbReference type="Proteomes" id="UP000265618"/>
    </source>
</evidence>
<accession>A0A9K3D0C5</accession>
<keyword evidence="3" id="KW-1185">Reference proteome</keyword>
<proteinExistence type="predicted"/>
<evidence type="ECO:0000313" key="2">
    <source>
        <dbReference type="EMBL" id="GIQ86342.1"/>
    </source>
</evidence>
<name>A0A9K3D0C5_9EUKA</name>
<protein>
    <submittedName>
        <fullName evidence="2">Uncharacterized protein</fullName>
    </submittedName>
</protein>
<reference evidence="2 3" key="1">
    <citation type="journal article" date="2018" name="PLoS ONE">
        <title>The draft genome of Kipferlia bialata reveals reductive genome evolution in fornicate parasites.</title>
        <authorList>
            <person name="Tanifuji G."/>
            <person name="Takabayashi S."/>
            <person name="Kume K."/>
            <person name="Takagi M."/>
            <person name="Nakayama T."/>
            <person name="Kamikawa R."/>
            <person name="Inagaki Y."/>
            <person name="Hashimoto T."/>
        </authorList>
    </citation>
    <scope>NUCLEOTIDE SEQUENCE [LARGE SCALE GENOMIC DNA]</scope>
    <source>
        <strain evidence="2">NY0173</strain>
    </source>
</reference>
<dbReference type="AlphaFoldDB" id="A0A9K3D0C5"/>
<dbReference type="Proteomes" id="UP000265618">
    <property type="component" value="Unassembled WGS sequence"/>
</dbReference>
<gene>
    <name evidence="2" type="ORF">KIPB_008181</name>
</gene>
<feature type="non-terminal residue" evidence="2">
    <location>
        <position position="1"/>
    </location>
</feature>
<comment type="caution">
    <text evidence="2">The sequence shown here is derived from an EMBL/GenBank/DDBJ whole genome shotgun (WGS) entry which is preliminary data.</text>
</comment>
<sequence length="53" mass="5598">LANVFTDFEQSQDPTDADDDSLPSVAVARLVALDSYVASALDVAKDLARRASS</sequence>
<feature type="region of interest" description="Disordered" evidence="1">
    <location>
        <begin position="1"/>
        <end position="21"/>
    </location>
</feature>
<dbReference type="EMBL" id="BDIP01002470">
    <property type="protein sequence ID" value="GIQ86342.1"/>
    <property type="molecule type" value="Genomic_DNA"/>
</dbReference>